<sequence length="103" mass="11493">MSTNDVRCELSRHRLVQVTCLPERFARVGGDVKLKEEGGRQDGWRVATSYPGARLSHEVLMERSQDYMRTRAASDIRLLGRAVTFQRCSCRRCPRAPAAAGGG</sequence>
<dbReference type="Proteomes" id="UP001055286">
    <property type="component" value="Unassembled WGS sequence"/>
</dbReference>
<protein>
    <submittedName>
        <fullName evidence="1">Uncharacterized protein</fullName>
    </submittedName>
</protein>
<accession>A0AA37M4V4</accession>
<keyword evidence="2" id="KW-1185">Reference proteome</keyword>
<proteinExistence type="predicted"/>
<comment type="caution">
    <text evidence="1">The sequence shown here is derived from an EMBL/GenBank/DDBJ whole genome shotgun (WGS) entry which is preliminary data.</text>
</comment>
<reference evidence="1" key="1">
    <citation type="journal article" date="2016" name="Front. Microbiol.">
        <title>Genome Sequence of the Piezophilic, Mesophilic Sulfate-Reducing Bacterium Desulfovibrio indicus J2T.</title>
        <authorList>
            <person name="Cao J."/>
            <person name="Maignien L."/>
            <person name="Shao Z."/>
            <person name="Alain K."/>
            <person name="Jebbar M."/>
        </authorList>
    </citation>
    <scope>NUCLEOTIDE SEQUENCE</scope>
    <source>
        <strain evidence="1">JCM 32048</strain>
    </source>
</reference>
<dbReference type="EMBL" id="BPQJ01000012">
    <property type="protein sequence ID" value="GJD62664.1"/>
    <property type="molecule type" value="Genomic_DNA"/>
</dbReference>
<name>A0AA37M4V4_9HYPH</name>
<reference evidence="1" key="2">
    <citation type="submission" date="2021-08" db="EMBL/GenBank/DDBJ databases">
        <authorList>
            <person name="Tani A."/>
            <person name="Ola A."/>
            <person name="Ogura Y."/>
            <person name="Katsura K."/>
            <person name="Hayashi T."/>
        </authorList>
    </citation>
    <scope>NUCLEOTIDE SEQUENCE</scope>
    <source>
        <strain evidence="1">JCM 32048</strain>
    </source>
</reference>
<dbReference type="AlphaFoldDB" id="A0AA37M4V4"/>
<gene>
    <name evidence="1" type="ORF">MPEAHAMD_2821</name>
</gene>
<organism evidence="1 2">
    <name type="scientific">Methylobacterium frigidaeris</name>
    <dbReference type="NCBI Taxonomy" id="2038277"/>
    <lineage>
        <taxon>Bacteria</taxon>
        <taxon>Pseudomonadati</taxon>
        <taxon>Pseudomonadota</taxon>
        <taxon>Alphaproteobacteria</taxon>
        <taxon>Hyphomicrobiales</taxon>
        <taxon>Methylobacteriaceae</taxon>
        <taxon>Methylobacterium</taxon>
    </lineage>
</organism>
<evidence type="ECO:0000313" key="1">
    <source>
        <dbReference type="EMBL" id="GJD62664.1"/>
    </source>
</evidence>
<evidence type="ECO:0000313" key="2">
    <source>
        <dbReference type="Proteomes" id="UP001055286"/>
    </source>
</evidence>